<dbReference type="PANTHER" id="PTHR47549:SF1">
    <property type="entry name" value="GOLGI APPARATUS MEMBRANE PROTEIN TVP38"/>
    <property type="match status" value="1"/>
</dbReference>
<feature type="region of interest" description="Disordered" evidence="10">
    <location>
        <begin position="349"/>
        <end position="448"/>
    </location>
</feature>
<feature type="region of interest" description="Disordered" evidence="10">
    <location>
        <begin position="154"/>
        <end position="182"/>
    </location>
</feature>
<keyword evidence="8" id="KW-0333">Golgi apparatus</keyword>
<reference evidence="13 14" key="1">
    <citation type="journal article" date="2020" name="Fungal Divers.">
        <title>Resolving the Mortierellaceae phylogeny through synthesis of multi-gene phylogenetics and phylogenomics.</title>
        <authorList>
            <person name="Vandepol N."/>
            <person name="Liber J."/>
            <person name="Desiro A."/>
            <person name="Na H."/>
            <person name="Kennedy M."/>
            <person name="Barry K."/>
            <person name="Grigoriev I.V."/>
            <person name="Miller A.N."/>
            <person name="O'Donnell K."/>
            <person name="Stajich J.E."/>
            <person name="Bonito G."/>
        </authorList>
    </citation>
    <scope>NUCLEOTIDE SEQUENCE [LARGE SCALE GENOMIC DNA]</scope>
    <source>
        <strain evidence="13 14">AD045</strain>
    </source>
</reference>
<evidence type="ECO:0000256" key="10">
    <source>
        <dbReference type="SAM" id="MobiDB-lite"/>
    </source>
</evidence>
<evidence type="ECO:0000256" key="1">
    <source>
        <dbReference type="ARBA" id="ARBA00002978"/>
    </source>
</evidence>
<dbReference type="InterPro" id="IPR051076">
    <property type="entry name" value="Golgi_membrane_TVP38/TMEM64"/>
</dbReference>
<evidence type="ECO:0000259" key="12">
    <source>
        <dbReference type="Pfam" id="PF09335"/>
    </source>
</evidence>
<feature type="region of interest" description="Disordered" evidence="10">
    <location>
        <begin position="227"/>
        <end position="258"/>
    </location>
</feature>
<evidence type="ECO:0000256" key="7">
    <source>
        <dbReference type="ARBA" id="ARBA00022989"/>
    </source>
</evidence>
<comment type="similarity">
    <text evidence="3">Belongs to the TVP38/TMEM64 family.</text>
</comment>
<dbReference type="Proteomes" id="UP001194696">
    <property type="component" value="Unassembled WGS sequence"/>
</dbReference>
<evidence type="ECO:0000256" key="3">
    <source>
        <dbReference type="ARBA" id="ARBA00008640"/>
    </source>
</evidence>
<evidence type="ECO:0000313" key="13">
    <source>
        <dbReference type="EMBL" id="KAG0289526.1"/>
    </source>
</evidence>
<evidence type="ECO:0000256" key="6">
    <source>
        <dbReference type="ARBA" id="ARBA00022692"/>
    </source>
</evidence>
<sequence length="448" mass="48610">MATFIKGLGRAGPPIMMLALFLTAFPPVFGYSSLITMSGYVYGFKLGLFIAYTSALLGSIACFYLCRRWFKVQVRALMAKKQSMKSVVKAVEKRGFKLMILIRLAPYPFNVMNALLSATHIPLSTFSLATALSLTKLALHVYIGSTLSSLAPVATTPEGETTNPDGSLPPPTDPTGTPTPANNAHSRNLKIVFMVISIIIGFVVGAYVWTVAKREIAASEGIRIERRRKKRASLRQSRASMRSVEGLGSGRDSHPQQHQLLARSGSSGGIVELGQDNVPAIDLTSSTVHSGSDFVGGAPGFSINGYQDDEYDDLEDQALVGSGERSSHHLHSLSRSGINLAVGEGGAGRADYGFDTEESDFLDDDDEDDDNYDDDDMSDMERGIDSDNEVKYGDNSRRLSLTGQNSTEMDVRNQLPHHSQGSSLETSQNTMGWFTDNGVDISDNDRGW</sequence>
<feature type="compositionally biased region" description="Polar residues" evidence="10">
    <location>
        <begin position="416"/>
        <end position="432"/>
    </location>
</feature>
<feature type="transmembrane region" description="Helical" evidence="11">
    <location>
        <begin position="46"/>
        <end position="66"/>
    </location>
</feature>
<evidence type="ECO:0000256" key="8">
    <source>
        <dbReference type="ARBA" id="ARBA00023034"/>
    </source>
</evidence>
<evidence type="ECO:0000256" key="2">
    <source>
        <dbReference type="ARBA" id="ARBA00004653"/>
    </source>
</evidence>
<comment type="function">
    <text evidence="1">Golgi membrane protein involved in vesicular trafficking and spindle migration.</text>
</comment>
<gene>
    <name evidence="13" type="ORF">BGZ96_006956</name>
</gene>
<accession>A0ABQ7K1C4</accession>
<keyword evidence="7 11" id="KW-1133">Transmembrane helix</keyword>
<feature type="compositionally biased region" description="Acidic residues" evidence="10">
    <location>
        <begin position="354"/>
        <end position="378"/>
    </location>
</feature>
<keyword evidence="6 11" id="KW-0812">Transmembrane</keyword>
<proteinExistence type="inferred from homology"/>
<dbReference type="InterPro" id="IPR032816">
    <property type="entry name" value="VTT_dom"/>
</dbReference>
<feature type="compositionally biased region" description="Polar residues" evidence="10">
    <location>
        <begin position="398"/>
        <end position="408"/>
    </location>
</feature>
<feature type="compositionally biased region" description="Basic and acidic residues" evidence="10">
    <location>
        <begin position="379"/>
        <end position="397"/>
    </location>
</feature>
<dbReference type="PANTHER" id="PTHR47549">
    <property type="entry name" value="GOLGI APPARATUS MEMBRANE PROTEIN TVP38-RELATED"/>
    <property type="match status" value="1"/>
</dbReference>
<protein>
    <recommendedName>
        <fullName evidence="4">Golgi apparatus membrane protein TVP38</fullName>
    </recommendedName>
    <alternativeName>
        <fullName evidence="5">Golgi apparatus membrane protein tvp38</fullName>
    </alternativeName>
</protein>
<keyword evidence="14" id="KW-1185">Reference proteome</keyword>
<evidence type="ECO:0000256" key="11">
    <source>
        <dbReference type="SAM" id="Phobius"/>
    </source>
</evidence>
<feature type="transmembrane region" description="Helical" evidence="11">
    <location>
        <begin position="191"/>
        <end position="209"/>
    </location>
</feature>
<keyword evidence="9 11" id="KW-0472">Membrane</keyword>
<evidence type="ECO:0000256" key="5">
    <source>
        <dbReference type="ARBA" id="ARBA00020673"/>
    </source>
</evidence>
<comment type="subcellular location">
    <subcellularLocation>
        <location evidence="2">Golgi apparatus membrane</location>
        <topology evidence="2">Multi-pass membrane protein</topology>
    </subcellularLocation>
</comment>
<evidence type="ECO:0000313" key="14">
    <source>
        <dbReference type="Proteomes" id="UP001194696"/>
    </source>
</evidence>
<comment type="caution">
    <text evidence="13">The sequence shown here is derived from an EMBL/GenBank/DDBJ whole genome shotgun (WGS) entry which is preliminary data.</text>
</comment>
<evidence type="ECO:0000256" key="9">
    <source>
        <dbReference type="ARBA" id="ARBA00023136"/>
    </source>
</evidence>
<feature type="domain" description="VTT" evidence="12">
    <location>
        <begin position="31"/>
        <end position="145"/>
    </location>
</feature>
<organism evidence="13 14">
    <name type="scientific">Linnemannia gamsii</name>
    <dbReference type="NCBI Taxonomy" id="64522"/>
    <lineage>
        <taxon>Eukaryota</taxon>
        <taxon>Fungi</taxon>
        <taxon>Fungi incertae sedis</taxon>
        <taxon>Mucoromycota</taxon>
        <taxon>Mortierellomycotina</taxon>
        <taxon>Mortierellomycetes</taxon>
        <taxon>Mortierellales</taxon>
        <taxon>Mortierellaceae</taxon>
        <taxon>Linnemannia</taxon>
    </lineage>
</organism>
<name>A0ABQ7K1C4_9FUNG</name>
<dbReference type="EMBL" id="JAAAIM010000343">
    <property type="protein sequence ID" value="KAG0289526.1"/>
    <property type="molecule type" value="Genomic_DNA"/>
</dbReference>
<dbReference type="Pfam" id="PF09335">
    <property type="entry name" value="VTT_dom"/>
    <property type="match status" value="1"/>
</dbReference>
<evidence type="ECO:0000256" key="4">
    <source>
        <dbReference type="ARBA" id="ARBA00013533"/>
    </source>
</evidence>